<keyword evidence="1" id="KW-0812">Transmembrane</keyword>
<proteinExistence type="predicted"/>
<dbReference type="AlphaFoldDB" id="A0A9X4M7T1"/>
<organism evidence="2 3">
    <name type="scientific">Speluncibacter jeojiensis</name>
    <dbReference type="NCBI Taxonomy" id="2710754"/>
    <lineage>
        <taxon>Bacteria</taxon>
        <taxon>Bacillati</taxon>
        <taxon>Actinomycetota</taxon>
        <taxon>Actinomycetes</taxon>
        <taxon>Mycobacteriales</taxon>
        <taxon>Speluncibacteraceae</taxon>
        <taxon>Speluncibacter</taxon>
    </lineage>
</organism>
<accession>A0A9X4M7T1</accession>
<evidence type="ECO:0000313" key="3">
    <source>
        <dbReference type="Proteomes" id="UP001152755"/>
    </source>
</evidence>
<keyword evidence="1" id="KW-0472">Membrane</keyword>
<evidence type="ECO:0000256" key="1">
    <source>
        <dbReference type="SAM" id="Phobius"/>
    </source>
</evidence>
<dbReference type="RefSeq" id="WP_277832477.1">
    <property type="nucleotide sequence ID" value="NZ_JAAIVF010000003.1"/>
</dbReference>
<feature type="transmembrane region" description="Helical" evidence="1">
    <location>
        <begin position="20"/>
        <end position="41"/>
    </location>
</feature>
<comment type="caution">
    <text evidence="2">The sequence shown here is derived from an EMBL/GenBank/DDBJ whole genome shotgun (WGS) entry which is preliminary data.</text>
</comment>
<gene>
    <name evidence="2" type="ORF">NVS88_19965</name>
</gene>
<dbReference type="Proteomes" id="UP001152755">
    <property type="component" value="Unassembled WGS sequence"/>
</dbReference>
<protein>
    <submittedName>
        <fullName evidence="2">Uncharacterized protein</fullName>
    </submittedName>
</protein>
<keyword evidence="1" id="KW-1133">Transmembrane helix</keyword>
<dbReference type="EMBL" id="JANRHA010000018">
    <property type="protein sequence ID" value="MDG3016833.1"/>
    <property type="molecule type" value="Genomic_DNA"/>
</dbReference>
<reference evidence="2" key="1">
    <citation type="submission" date="2022-08" db="EMBL/GenBank/DDBJ databases">
        <title>Genome analysis of Corynebacteriales strain.</title>
        <authorList>
            <person name="Lee S.D."/>
        </authorList>
    </citation>
    <scope>NUCLEOTIDE SEQUENCE</scope>
    <source>
        <strain evidence="2">D3-21</strain>
    </source>
</reference>
<sequence length="146" mass="14897">MNAVADAMGLAGRGLDAARGGPAVAASVIAGVCGAPTALLLRARQIAALLDRLGGALDDLSELVGTTRRITAQLDVLSETALNLGDCAGEISRDAVAIVDALDHVERLAAFVDRIPGGRRRAVQHQIASRQPSAGAIRIAASGTRR</sequence>
<evidence type="ECO:0000313" key="2">
    <source>
        <dbReference type="EMBL" id="MDG3016833.1"/>
    </source>
</evidence>
<name>A0A9X4M7T1_9ACTN</name>
<keyword evidence="3" id="KW-1185">Reference proteome</keyword>